<evidence type="ECO:0008006" key="3">
    <source>
        <dbReference type="Google" id="ProtNLM"/>
    </source>
</evidence>
<dbReference type="Proteomes" id="UP000468591">
    <property type="component" value="Unassembled WGS sequence"/>
</dbReference>
<evidence type="ECO:0000313" key="2">
    <source>
        <dbReference type="Proteomes" id="UP000468591"/>
    </source>
</evidence>
<dbReference type="AlphaFoldDB" id="A0A6P0CFN5"/>
<organism evidence="1 2">
    <name type="scientific">Sulfitobacter sediminilitoris</name>
    <dbReference type="NCBI Taxonomy" id="2698830"/>
    <lineage>
        <taxon>Bacteria</taxon>
        <taxon>Pseudomonadati</taxon>
        <taxon>Pseudomonadota</taxon>
        <taxon>Alphaproteobacteria</taxon>
        <taxon>Rhodobacterales</taxon>
        <taxon>Roseobacteraceae</taxon>
        <taxon>Sulfitobacter</taxon>
    </lineage>
</organism>
<dbReference type="RefSeq" id="WP_164355127.1">
    <property type="nucleotide sequence ID" value="NZ_JAABNT010000013.1"/>
</dbReference>
<accession>A0A6P0CFN5</accession>
<name>A0A6P0CFN5_9RHOB</name>
<evidence type="ECO:0000313" key="1">
    <source>
        <dbReference type="EMBL" id="NEK24200.1"/>
    </source>
</evidence>
<dbReference type="EMBL" id="JAABNT010000013">
    <property type="protein sequence ID" value="NEK24200.1"/>
    <property type="molecule type" value="Genomic_DNA"/>
</dbReference>
<sequence>MIHDRRILSIAVASGRVGHVVLEGANVVHLGMSKKASMGPAEARAFTAQALEDRRPDVVVTEKVLKKSKKGSKTRSVIKAITEVADCADVLNFEVSRGRSHDSRFDEARELAARYPKMEPYLPSGRKPWEAEPKTLIYFEALSLIESALGRISAPNQ</sequence>
<gene>
    <name evidence="1" type="ORF">GV827_17580</name>
</gene>
<proteinExistence type="predicted"/>
<protein>
    <recommendedName>
        <fullName evidence="3">Holliday junction resolvase RuvX</fullName>
    </recommendedName>
</protein>
<keyword evidence="2" id="KW-1185">Reference proteome</keyword>
<reference evidence="1 2" key="1">
    <citation type="submission" date="2020-01" db="EMBL/GenBank/DDBJ databases">
        <title>Sulfitobacter sediminilitoris sp. nov., isolated from a tidal flat.</title>
        <authorList>
            <person name="Park S."/>
            <person name="Yoon J.-H."/>
        </authorList>
    </citation>
    <scope>NUCLEOTIDE SEQUENCE [LARGE SCALE GENOMIC DNA]</scope>
    <source>
        <strain evidence="1 2">JBTF-M27</strain>
    </source>
</reference>
<comment type="caution">
    <text evidence="1">The sequence shown here is derived from an EMBL/GenBank/DDBJ whole genome shotgun (WGS) entry which is preliminary data.</text>
</comment>